<proteinExistence type="predicted"/>
<feature type="domain" description="Amidohydrolase 3" evidence="1">
    <location>
        <begin position="45"/>
        <end position="551"/>
    </location>
</feature>
<dbReference type="PANTHER" id="PTHR11647:SF1">
    <property type="entry name" value="COLLAPSIN RESPONSE MEDIATOR PROTEIN"/>
    <property type="match status" value="1"/>
</dbReference>
<dbReference type="GO" id="GO:0005829">
    <property type="term" value="C:cytosol"/>
    <property type="evidence" value="ECO:0007669"/>
    <property type="project" value="TreeGrafter"/>
</dbReference>
<protein>
    <submittedName>
        <fullName evidence="2">N-acyl-D-aspartate/D-glutamate deacylase</fullName>
    </submittedName>
</protein>
<reference evidence="2 3" key="1">
    <citation type="submission" date="2019-07" db="EMBL/GenBank/DDBJ databases">
        <title>Genomic Encyclopedia of Archaeal and Bacterial Type Strains, Phase II (KMG-II): from individual species to whole genera.</title>
        <authorList>
            <person name="Goeker M."/>
        </authorList>
    </citation>
    <scope>NUCLEOTIDE SEQUENCE [LARGE SCALE GENOMIC DNA]</scope>
    <source>
        <strain evidence="2 3">ATCC BAA-2084</strain>
    </source>
</reference>
<evidence type="ECO:0000313" key="3">
    <source>
        <dbReference type="Proteomes" id="UP000320547"/>
    </source>
</evidence>
<dbReference type="InterPro" id="IPR050378">
    <property type="entry name" value="Metallo-dep_Hydrolases_sf"/>
</dbReference>
<dbReference type="InterPro" id="IPR032466">
    <property type="entry name" value="Metal_Hydrolase"/>
</dbReference>
<dbReference type="AlphaFoldDB" id="A0A562UM56"/>
<dbReference type="STRING" id="476157.GCA_001663155_00914"/>
<dbReference type="EMBL" id="VLLK01000002">
    <property type="protein sequence ID" value="TWJ06703.1"/>
    <property type="molecule type" value="Genomic_DNA"/>
</dbReference>
<dbReference type="Pfam" id="PF07969">
    <property type="entry name" value="Amidohydro_3"/>
    <property type="match status" value="1"/>
</dbReference>
<dbReference type="PANTHER" id="PTHR11647">
    <property type="entry name" value="HYDRANTOINASE/DIHYDROPYRIMIDINASE FAMILY MEMBER"/>
    <property type="match status" value="1"/>
</dbReference>
<dbReference type="GO" id="GO:0016812">
    <property type="term" value="F:hydrolase activity, acting on carbon-nitrogen (but not peptide) bonds, in cyclic amides"/>
    <property type="evidence" value="ECO:0007669"/>
    <property type="project" value="TreeGrafter"/>
</dbReference>
<name>A0A562UM56_9SPHN</name>
<organism evidence="2 3">
    <name type="scientific">Altererythrobacter ishigakiensis</name>
    <dbReference type="NCBI Taxonomy" id="476157"/>
    <lineage>
        <taxon>Bacteria</taxon>
        <taxon>Pseudomonadati</taxon>
        <taxon>Pseudomonadota</taxon>
        <taxon>Alphaproteobacteria</taxon>
        <taxon>Sphingomonadales</taxon>
        <taxon>Erythrobacteraceae</taxon>
        <taxon>Altererythrobacter</taxon>
    </lineage>
</organism>
<evidence type="ECO:0000313" key="2">
    <source>
        <dbReference type="EMBL" id="TWJ06703.1"/>
    </source>
</evidence>
<dbReference type="OrthoDB" id="9766983at2"/>
<dbReference type="InterPro" id="IPR013108">
    <property type="entry name" value="Amidohydro_3"/>
</dbReference>
<dbReference type="InterPro" id="IPR011059">
    <property type="entry name" value="Metal-dep_hydrolase_composite"/>
</dbReference>
<dbReference type="Gene3D" id="3.20.20.140">
    <property type="entry name" value="Metal-dependent hydrolases"/>
    <property type="match status" value="2"/>
</dbReference>
<dbReference type="Gene3D" id="2.30.40.10">
    <property type="entry name" value="Urease, subunit C, domain 1"/>
    <property type="match status" value="1"/>
</dbReference>
<dbReference type="CDD" id="cd01297">
    <property type="entry name" value="D-aminoacylase"/>
    <property type="match status" value="1"/>
</dbReference>
<evidence type="ECO:0000259" key="1">
    <source>
        <dbReference type="Pfam" id="PF07969"/>
    </source>
</evidence>
<comment type="caution">
    <text evidence="2">The sequence shown here is derived from an EMBL/GenBank/DDBJ whole genome shotgun (WGS) entry which is preliminary data.</text>
</comment>
<dbReference type="SUPFAM" id="SSF51556">
    <property type="entry name" value="Metallo-dependent hydrolases"/>
    <property type="match status" value="1"/>
</dbReference>
<dbReference type="SUPFAM" id="SSF51338">
    <property type="entry name" value="Composite domain of metallo-dependent hydrolases"/>
    <property type="match status" value="1"/>
</dbReference>
<sequence length="572" mass="61639">MAHYDLVIRGGEIVDGSGSRPFQGDLAIKSGKIVAMGKIEDEGAEEINGTGRIVTPGFVDVHTHYDGQSIWGQELSPSSSHGVTTVVMGNCGVGFAPCRKEDHDLLINVMEGVEDIPGVVMAEGLPWDWETFPEYLDRLDTGQRDIDVAAYLPHSPLRVYAMGERGANREAATDEDLAKMRALATEAVKAGALGFATSRLSIHKTADGGSIPSFETDVKELSEICNGLADAGSGTFQIVLDAFQGWDKEYPVIEAVVAASGRPATFTLASGNDAPPRWRKVLEMMEQTNLTGGHVTAQVMPRPIGLIAGLELTVHPFVLCPSWSKIADLSIEEQIVAMRDPDLRTALLSEEFGEGHPFNELARNWEWLFPLDDPPDYAPPKSLSMADQARAKGCTPQEIAYDRLLETDGKGFFLAALGNYENASLESAYTMLSHEHCIPALGDGGAHYGAICDASYSTYLLSEFVSGKNREGLSFDLPAAVHMLSAKAARAVGLNDRGILAVGAKADINVIDMERLRLHLPEVVRDLPAGGRRLTQRATGYDATIVSGQVIRRFDVSTGALPGKLVRGAQHQ</sequence>
<keyword evidence="3" id="KW-1185">Reference proteome</keyword>
<dbReference type="Proteomes" id="UP000320547">
    <property type="component" value="Unassembled WGS sequence"/>
</dbReference>
<accession>A0A562UM56</accession>
<dbReference type="RefSeq" id="WP_067597942.1">
    <property type="nucleotide sequence ID" value="NZ_CP015963.1"/>
</dbReference>
<gene>
    <name evidence="2" type="ORF">JN10_2239</name>
</gene>